<keyword evidence="7" id="KW-0963">Cytoplasm</keyword>
<dbReference type="InterPro" id="IPR031322">
    <property type="entry name" value="Shikimate/glucono_kinase"/>
</dbReference>
<keyword evidence="1 7" id="KW-0028">Amino-acid biosynthesis</keyword>
<dbReference type="CDD" id="cd00464">
    <property type="entry name" value="SK"/>
    <property type="match status" value="1"/>
</dbReference>
<organism evidence="8 9">
    <name type="scientific">Pedobacter soli</name>
    <dbReference type="NCBI Taxonomy" id="390242"/>
    <lineage>
        <taxon>Bacteria</taxon>
        <taxon>Pseudomonadati</taxon>
        <taxon>Bacteroidota</taxon>
        <taxon>Sphingobacteriia</taxon>
        <taxon>Sphingobacteriales</taxon>
        <taxon>Sphingobacteriaceae</taxon>
        <taxon>Pedobacter</taxon>
    </lineage>
</organism>
<dbReference type="HAMAP" id="MF_00109">
    <property type="entry name" value="Shikimate_kinase"/>
    <property type="match status" value="1"/>
</dbReference>
<dbReference type="EMBL" id="FMZH01000021">
    <property type="protein sequence ID" value="SDE43357.1"/>
    <property type="molecule type" value="Genomic_DNA"/>
</dbReference>
<name>A0A1G7CVL8_9SPHI</name>
<dbReference type="GO" id="GO:0004765">
    <property type="term" value="F:shikimate kinase activity"/>
    <property type="evidence" value="ECO:0007669"/>
    <property type="project" value="UniProtKB-UniRule"/>
</dbReference>
<dbReference type="GO" id="GO:0005829">
    <property type="term" value="C:cytosol"/>
    <property type="evidence" value="ECO:0007669"/>
    <property type="project" value="TreeGrafter"/>
</dbReference>
<proteinExistence type="inferred from homology"/>
<sequence length="186" mass="20833">MSNTNHTNSENLITVPGKTISGIIFLVGYMGCGKSTKAKQLAHRLDCPVIDLDAEIVAKTGKSIAEYFAEFGEGGFRDYESEMLKTFDYPETCVVATGGGLPCFFDNMEWMNAHGETVYLQMEPAALVSRLHNRQKRPLIKDLNDEQLLVFIKEKLQERDPFYTQAKLIVDAFDLDGEKLETALKA</sequence>
<dbReference type="UniPathway" id="UPA00053">
    <property type="reaction ID" value="UER00088"/>
</dbReference>
<feature type="binding site" evidence="7">
    <location>
        <position position="77"/>
    </location>
    <ligand>
        <name>substrate</name>
    </ligand>
</feature>
<evidence type="ECO:0000256" key="3">
    <source>
        <dbReference type="ARBA" id="ARBA00022741"/>
    </source>
</evidence>
<keyword evidence="6 7" id="KW-0057">Aromatic amino acid biosynthesis</keyword>
<dbReference type="AlphaFoldDB" id="A0A1G7CVL8"/>
<dbReference type="GO" id="GO:0005524">
    <property type="term" value="F:ATP binding"/>
    <property type="evidence" value="ECO:0007669"/>
    <property type="project" value="UniProtKB-UniRule"/>
</dbReference>
<dbReference type="InterPro" id="IPR000623">
    <property type="entry name" value="Shikimate_kinase/TSH1"/>
</dbReference>
<evidence type="ECO:0000313" key="8">
    <source>
        <dbReference type="EMBL" id="SDE43357.1"/>
    </source>
</evidence>
<comment type="subunit">
    <text evidence="7">Monomer.</text>
</comment>
<dbReference type="SUPFAM" id="SSF52540">
    <property type="entry name" value="P-loop containing nucleoside triphosphate hydrolases"/>
    <property type="match status" value="1"/>
</dbReference>
<comment type="cofactor">
    <cofactor evidence="7">
        <name>Mg(2+)</name>
        <dbReference type="ChEBI" id="CHEBI:18420"/>
    </cofactor>
    <text evidence="7">Binds 1 Mg(2+) ion per subunit.</text>
</comment>
<dbReference type="Pfam" id="PF01202">
    <property type="entry name" value="SKI"/>
    <property type="match status" value="1"/>
</dbReference>
<keyword evidence="7" id="KW-0460">Magnesium</keyword>
<dbReference type="Gene3D" id="3.40.50.300">
    <property type="entry name" value="P-loop containing nucleotide triphosphate hydrolases"/>
    <property type="match status" value="1"/>
</dbReference>
<feature type="binding site" evidence="7">
    <location>
        <position position="99"/>
    </location>
    <ligand>
        <name>substrate</name>
    </ligand>
</feature>
<dbReference type="PANTHER" id="PTHR21087:SF16">
    <property type="entry name" value="SHIKIMATE KINASE 1, CHLOROPLASTIC"/>
    <property type="match status" value="1"/>
</dbReference>
<feature type="binding site" evidence="7">
    <location>
        <position position="159"/>
    </location>
    <ligand>
        <name>substrate</name>
    </ligand>
</feature>
<keyword evidence="7" id="KW-0479">Metal-binding</keyword>
<dbReference type="InterPro" id="IPR027417">
    <property type="entry name" value="P-loop_NTPase"/>
</dbReference>
<evidence type="ECO:0000256" key="1">
    <source>
        <dbReference type="ARBA" id="ARBA00022605"/>
    </source>
</evidence>
<keyword evidence="2 7" id="KW-0808">Transferase</keyword>
<accession>A0A1G7CVL8</accession>
<dbReference type="EC" id="2.7.1.71" evidence="7"/>
<protein>
    <recommendedName>
        <fullName evidence="7">Shikimate kinase</fullName>
        <shortName evidence="7">SK</shortName>
        <ecNumber evidence="7">2.7.1.71</ecNumber>
    </recommendedName>
</protein>
<dbReference type="STRING" id="390242.SAMN04488024_12130"/>
<evidence type="ECO:0000256" key="7">
    <source>
        <dbReference type="HAMAP-Rule" id="MF_00109"/>
    </source>
</evidence>
<keyword evidence="3 7" id="KW-0547">Nucleotide-binding</keyword>
<dbReference type="Proteomes" id="UP000199455">
    <property type="component" value="Unassembled WGS sequence"/>
</dbReference>
<evidence type="ECO:0000256" key="5">
    <source>
        <dbReference type="ARBA" id="ARBA00022840"/>
    </source>
</evidence>
<evidence type="ECO:0000256" key="2">
    <source>
        <dbReference type="ARBA" id="ARBA00022679"/>
    </source>
</evidence>
<evidence type="ECO:0000256" key="4">
    <source>
        <dbReference type="ARBA" id="ARBA00022777"/>
    </source>
</evidence>
<dbReference type="GO" id="GO:0009423">
    <property type="term" value="P:chorismate biosynthetic process"/>
    <property type="evidence" value="ECO:0007669"/>
    <property type="project" value="UniProtKB-UniRule"/>
</dbReference>
<reference evidence="9" key="1">
    <citation type="submission" date="2016-10" db="EMBL/GenBank/DDBJ databases">
        <authorList>
            <person name="Varghese N."/>
            <person name="Submissions S."/>
        </authorList>
    </citation>
    <scope>NUCLEOTIDE SEQUENCE [LARGE SCALE GENOMIC DNA]</scope>
    <source>
        <strain evidence="9">DSM 18609</strain>
    </source>
</reference>
<keyword evidence="5 7" id="KW-0067">ATP-binding</keyword>
<comment type="caution">
    <text evidence="7">Lacks conserved residue(s) required for the propagation of feature annotation.</text>
</comment>
<dbReference type="RefSeq" id="WP_090773238.1">
    <property type="nucleotide sequence ID" value="NZ_FMZH01000021.1"/>
</dbReference>
<comment type="catalytic activity">
    <reaction evidence="7">
        <text>shikimate + ATP = 3-phosphoshikimate + ADP + H(+)</text>
        <dbReference type="Rhea" id="RHEA:13121"/>
        <dbReference type="ChEBI" id="CHEBI:15378"/>
        <dbReference type="ChEBI" id="CHEBI:30616"/>
        <dbReference type="ChEBI" id="CHEBI:36208"/>
        <dbReference type="ChEBI" id="CHEBI:145989"/>
        <dbReference type="ChEBI" id="CHEBI:456216"/>
        <dbReference type="EC" id="2.7.1.71"/>
    </reaction>
</comment>
<feature type="binding site" evidence="7">
    <location>
        <position position="35"/>
    </location>
    <ligand>
        <name>Mg(2+)</name>
        <dbReference type="ChEBI" id="CHEBI:18420"/>
    </ligand>
</feature>
<keyword evidence="9" id="KW-1185">Reference proteome</keyword>
<gene>
    <name evidence="7" type="primary">aroK</name>
    <name evidence="8" type="ORF">SAMN04488024_12130</name>
</gene>
<dbReference type="PRINTS" id="PR01100">
    <property type="entry name" value="SHIKIMTKNASE"/>
</dbReference>
<dbReference type="GO" id="GO:0000287">
    <property type="term" value="F:magnesium ion binding"/>
    <property type="evidence" value="ECO:0007669"/>
    <property type="project" value="UniProtKB-UniRule"/>
</dbReference>
<comment type="pathway">
    <text evidence="7">Metabolic intermediate biosynthesis; chorismate biosynthesis; chorismate from D-erythrose 4-phosphate and phosphoenolpyruvate: step 5/7.</text>
</comment>
<comment type="function">
    <text evidence="7">Catalyzes the specific phosphorylation of the 3-hydroxyl group of shikimic acid using ATP as a cosubstrate.</text>
</comment>
<feature type="binding site" evidence="7">
    <location>
        <begin position="31"/>
        <end position="36"/>
    </location>
    <ligand>
        <name>ATP</name>
        <dbReference type="ChEBI" id="CHEBI:30616"/>
    </ligand>
</feature>
<keyword evidence="4 7" id="KW-0418">Kinase</keyword>
<evidence type="ECO:0000313" key="9">
    <source>
        <dbReference type="Proteomes" id="UP000199455"/>
    </source>
</evidence>
<feature type="binding site" evidence="7">
    <location>
        <position position="137"/>
    </location>
    <ligand>
        <name>ATP</name>
        <dbReference type="ChEBI" id="CHEBI:30616"/>
    </ligand>
</feature>
<feature type="binding site" evidence="7">
    <location>
        <position position="53"/>
    </location>
    <ligand>
        <name>substrate</name>
    </ligand>
</feature>
<dbReference type="GO" id="GO:0008652">
    <property type="term" value="P:amino acid biosynthetic process"/>
    <property type="evidence" value="ECO:0007669"/>
    <property type="project" value="UniProtKB-KW"/>
</dbReference>
<comment type="similarity">
    <text evidence="7">Belongs to the shikimate kinase family.</text>
</comment>
<evidence type="ECO:0000256" key="6">
    <source>
        <dbReference type="ARBA" id="ARBA00023141"/>
    </source>
</evidence>
<comment type="subcellular location">
    <subcellularLocation>
        <location evidence="7">Cytoplasm</location>
    </subcellularLocation>
</comment>
<dbReference type="GO" id="GO:0009073">
    <property type="term" value="P:aromatic amino acid family biosynthetic process"/>
    <property type="evidence" value="ECO:0007669"/>
    <property type="project" value="UniProtKB-KW"/>
</dbReference>
<dbReference type="PANTHER" id="PTHR21087">
    <property type="entry name" value="SHIKIMATE KINASE"/>
    <property type="match status" value="1"/>
</dbReference>